<dbReference type="Gene3D" id="3.90.470.20">
    <property type="entry name" value="4'-phosphopantetheinyl transferase domain"/>
    <property type="match status" value="1"/>
</dbReference>
<dbReference type="InterPro" id="IPR037143">
    <property type="entry name" value="4-PPantetheinyl_Trfase_dom_sf"/>
</dbReference>
<organism evidence="4 5">
    <name type="scientific">Micromonospora vulcania</name>
    <dbReference type="NCBI Taxonomy" id="1441873"/>
    <lineage>
        <taxon>Bacteria</taxon>
        <taxon>Bacillati</taxon>
        <taxon>Actinomycetota</taxon>
        <taxon>Actinomycetes</taxon>
        <taxon>Micromonosporales</taxon>
        <taxon>Micromonosporaceae</taxon>
        <taxon>Micromonospora</taxon>
    </lineage>
</organism>
<comment type="caution">
    <text evidence="4">The sequence shown here is derived from an EMBL/GenBank/DDBJ whole genome shotgun (WGS) entry which is preliminary data.</text>
</comment>
<dbReference type="GO" id="GO:0016740">
    <property type="term" value="F:transferase activity"/>
    <property type="evidence" value="ECO:0007669"/>
    <property type="project" value="UniProtKB-KW"/>
</dbReference>
<gene>
    <name evidence="4" type="ORF">ACFQGL_10225</name>
</gene>
<name>A0ABW1H5P1_9ACTN</name>
<keyword evidence="5" id="KW-1185">Reference proteome</keyword>
<dbReference type="RefSeq" id="WP_377508955.1">
    <property type="nucleotide sequence ID" value="NZ_JBHSQS010000005.1"/>
</dbReference>
<dbReference type="EMBL" id="JBHSQS010000005">
    <property type="protein sequence ID" value="MFC5923717.1"/>
    <property type="molecule type" value="Genomic_DNA"/>
</dbReference>
<dbReference type="InterPro" id="IPR008278">
    <property type="entry name" value="4-PPantetheinyl_Trfase_dom"/>
</dbReference>
<evidence type="ECO:0000259" key="3">
    <source>
        <dbReference type="Pfam" id="PF17837"/>
    </source>
</evidence>
<dbReference type="InterPro" id="IPR003542">
    <property type="entry name" value="Enbac_synth_compD-like"/>
</dbReference>
<accession>A0ABW1H5P1</accession>
<dbReference type="PRINTS" id="PR01399">
    <property type="entry name" value="ENTSNTHTASED"/>
</dbReference>
<dbReference type="PANTHER" id="PTHR38096">
    <property type="entry name" value="ENTEROBACTIN SYNTHASE COMPONENT D"/>
    <property type="match status" value="1"/>
</dbReference>
<keyword evidence="1 4" id="KW-0808">Transferase</keyword>
<dbReference type="SUPFAM" id="SSF56214">
    <property type="entry name" value="4'-phosphopantetheinyl transferase"/>
    <property type="match status" value="1"/>
</dbReference>
<evidence type="ECO:0000313" key="5">
    <source>
        <dbReference type="Proteomes" id="UP001596226"/>
    </source>
</evidence>
<dbReference type="InterPro" id="IPR041354">
    <property type="entry name" value="4PPT_N"/>
</dbReference>
<evidence type="ECO:0000259" key="2">
    <source>
        <dbReference type="Pfam" id="PF01648"/>
    </source>
</evidence>
<feature type="domain" description="4'-phosphopantetheinyl transferase N-terminal" evidence="3">
    <location>
        <begin position="28"/>
        <end position="94"/>
    </location>
</feature>
<dbReference type="PANTHER" id="PTHR38096:SF1">
    <property type="entry name" value="ENTEROBACTIN SYNTHASE COMPONENT D"/>
    <property type="match status" value="1"/>
</dbReference>
<evidence type="ECO:0000313" key="4">
    <source>
        <dbReference type="EMBL" id="MFC5923717.1"/>
    </source>
</evidence>
<protein>
    <submittedName>
        <fullName evidence="4">4'-phosphopantetheinyl transferase</fullName>
    </submittedName>
</protein>
<reference evidence="5" key="1">
    <citation type="journal article" date="2019" name="Int. J. Syst. Evol. Microbiol.">
        <title>The Global Catalogue of Microorganisms (GCM) 10K type strain sequencing project: providing services to taxonomists for standard genome sequencing and annotation.</title>
        <authorList>
            <consortium name="The Broad Institute Genomics Platform"/>
            <consortium name="The Broad Institute Genome Sequencing Center for Infectious Disease"/>
            <person name="Wu L."/>
            <person name="Ma J."/>
        </authorList>
    </citation>
    <scope>NUCLEOTIDE SEQUENCE [LARGE SCALE GENOMIC DNA]</scope>
    <source>
        <strain evidence="5">CGMCC 4.7144</strain>
    </source>
</reference>
<evidence type="ECO:0000256" key="1">
    <source>
        <dbReference type="ARBA" id="ARBA00022679"/>
    </source>
</evidence>
<dbReference type="Pfam" id="PF17837">
    <property type="entry name" value="4PPT_N"/>
    <property type="match status" value="1"/>
</dbReference>
<dbReference type="Pfam" id="PF01648">
    <property type="entry name" value="ACPS"/>
    <property type="match status" value="1"/>
</dbReference>
<feature type="domain" description="4'-phosphopantetheinyl transferase" evidence="2">
    <location>
        <begin position="101"/>
        <end position="176"/>
    </location>
</feature>
<dbReference type="Proteomes" id="UP001596226">
    <property type="component" value="Unassembled WGS sequence"/>
</dbReference>
<sequence>MRDLLPATVAVAVAGPDDWAGELLAAEQACLGERAVESRRRDFTAGRVCARRAMADLGLPASAVPAAADRAPVWPAGVVGAITHTTGYCAAAAARSDEVRSVGIDAEQHRELNAGVRRLVLLPEEEESCARLPVGTSWPVVLFSAKETVYKVWYPIVGSWLDFHDAHLELDPEAGTFTARIASARVDAATVDDAPTTIEGRFAITDGLVRTAAVLPHR</sequence>
<proteinExistence type="predicted"/>